<name>A0ABV4F5M8_BRAEL</name>
<gene>
    <name evidence="2" type="ORF">ABIF29_005556</name>
</gene>
<evidence type="ECO:0000256" key="1">
    <source>
        <dbReference type="SAM" id="MobiDB-lite"/>
    </source>
</evidence>
<organism evidence="2 3">
    <name type="scientific">Bradyrhizobium elkanii</name>
    <dbReference type="NCBI Taxonomy" id="29448"/>
    <lineage>
        <taxon>Bacteria</taxon>
        <taxon>Pseudomonadati</taxon>
        <taxon>Pseudomonadota</taxon>
        <taxon>Alphaproteobacteria</taxon>
        <taxon>Hyphomicrobiales</taxon>
        <taxon>Nitrobacteraceae</taxon>
        <taxon>Bradyrhizobium</taxon>
    </lineage>
</organism>
<feature type="region of interest" description="Disordered" evidence="1">
    <location>
        <begin position="1"/>
        <end position="31"/>
    </location>
</feature>
<keyword evidence="3" id="KW-1185">Reference proteome</keyword>
<sequence length="31" mass="3132">MTTAIRSLRDGKDDTIGGLGTLAASSELPLA</sequence>
<comment type="caution">
    <text evidence="2">The sequence shown here is derived from an EMBL/GenBank/DDBJ whole genome shotgun (WGS) entry which is preliminary data.</text>
</comment>
<dbReference type="EMBL" id="JBGBZA010000002">
    <property type="protein sequence ID" value="MEY9318757.1"/>
    <property type="molecule type" value="Genomic_DNA"/>
</dbReference>
<reference evidence="2 3" key="1">
    <citation type="submission" date="2024-07" db="EMBL/GenBank/DDBJ databases">
        <title>Genomic Encyclopedia of Type Strains, Phase V (KMG-V): Genome sequencing to study the core and pangenomes of soil and plant-associated prokaryotes.</title>
        <authorList>
            <person name="Whitman W."/>
        </authorList>
    </citation>
    <scope>NUCLEOTIDE SEQUENCE [LARGE SCALE GENOMIC DNA]</scope>
    <source>
        <strain evidence="2 3">USDA 415</strain>
    </source>
</reference>
<protein>
    <submittedName>
        <fullName evidence="2">Uncharacterized protein</fullName>
    </submittedName>
</protein>
<evidence type="ECO:0000313" key="2">
    <source>
        <dbReference type="EMBL" id="MEY9318757.1"/>
    </source>
</evidence>
<accession>A0ABV4F5M8</accession>
<evidence type="ECO:0000313" key="3">
    <source>
        <dbReference type="Proteomes" id="UP001565471"/>
    </source>
</evidence>
<proteinExistence type="predicted"/>
<dbReference type="Proteomes" id="UP001565471">
    <property type="component" value="Unassembled WGS sequence"/>
</dbReference>